<organism evidence="7 8">
    <name type="scientific">Ascaris lumbricoides</name>
    <name type="common">Giant roundworm</name>
    <dbReference type="NCBI Taxonomy" id="6252"/>
    <lineage>
        <taxon>Eukaryota</taxon>
        <taxon>Metazoa</taxon>
        <taxon>Ecdysozoa</taxon>
        <taxon>Nematoda</taxon>
        <taxon>Chromadorea</taxon>
        <taxon>Rhabditida</taxon>
        <taxon>Spirurina</taxon>
        <taxon>Ascaridomorpha</taxon>
        <taxon>Ascaridoidea</taxon>
        <taxon>Ascarididae</taxon>
        <taxon>Ascaris</taxon>
    </lineage>
</organism>
<dbReference type="PANTHER" id="PTHR21208:SF0">
    <property type="entry name" value="ADP-DEPENDENT GLUCOKINASE"/>
    <property type="match status" value="1"/>
</dbReference>
<dbReference type="Gene3D" id="3.40.1190.20">
    <property type="match status" value="1"/>
</dbReference>
<dbReference type="GO" id="GO:0006006">
    <property type="term" value="P:glucose metabolic process"/>
    <property type="evidence" value="ECO:0007669"/>
    <property type="project" value="TreeGrafter"/>
</dbReference>
<feature type="domain" description="Malonyl-CoA:ACP transacylase (MAT)" evidence="6">
    <location>
        <begin position="661"/>
        <end position="935"/>
    </location>
</feature>
<dbReference type="PANTHER" id="PTHR21208">
    <property type="entry name" value="ADP-DEPENDENT GLUCOKINASE"/>
    <property type="match status" value="1"/>
</dbReference>
<evidence type="ECO:0000256" key="2">
    <source>
        <dbReference type="ARBA" id="ARBA00022723"/>
    </source>
</evidence>
<dbReference type="Gene3D" id="3.30.70.250">
    <property type="entry name" value="Malonyl-CoA ACP transacylase, ACP-binding"/>
    <property type="match status" value="1"/>
</dbReference>
<dbReference type="GO" id="GO:0006096">
    <property type="term" value="P:glycolytic process"/>
    <property type="evidence" value="ECO:0007669"/>
    <property type="project" value="UniProtKB-KW"/>
</dbReference>
<evidence type="ECO:0000313" key="8">
    <source>
        <dbReference type="WBParaSite" id="ALUE_0000483001-mRNA-1"/>
    </source>
</evidence>
<dbReference type="Gene3D" id="3.40.366.10">
    <property type="entry name" value="Malonyl-Coenzyme A Acyl Carrier Protein, domain 2"/>
    <property type="match status" value="2"/>
</dbReference>
<dbReference type="SUPFAM" id="SSF52151">
    <property type="entry name" value="FabD/lysophospholipase-like"/>
    <property type="match status" value="1"/>
</dbReference>
<keyword evidence="2" id="KW-0479">Metal-binding</keyword>
<evidence type="ECO:0000256" key="4">
    <source>
        <dbReference type="ARBA" id="ARBA00022842"/>
    </source>
</evidence>
<proteinExistence type="predicted"/>
<evidence type="ECO:0000256" key="3">
    <source>
        <dbReference type="ARBA" id="ARBA00022777"/>
    </source>
</evidence>
<name>A0A9J2P4N1_ASCLU</name>
<keyword evidence="1" id="KW-0808">Transferase</keyword>
<dbReference type="InterPro" id="IPR029056">
    <property type="entry name" value="Ribokinase-like"/>
</dbReference>
<accession>A0A9J2P4N1</accession>
<dbReference type="WBParaSite" id="ALUE_0000483001-mRNA-1">
    <property type="protein sequence ID" value="ALUE_0000483001-mRNA-1"/>
    <property type="gene ID" value="ALUE_0000483001"/>
</dbReference>
<evidence type="ECO:0000256" key="1">
    <source>
        <dbReference type="ARBA" id="ARBA00022679"/>
    </source>
</evidence>
<keyword evidence="4" id="KW-0460">Magnesium</keyword>
<dbReference type="GO" id="GO:0046872">
    <property type="term" value="F:metal ion binding"/>
    <property type="evidence" value="ECO:0007669"/>
    <property type="project" value="UniProtKB-KW"/>
</dbReference>
<dbReference type="InterPro" id="IPR016035">
    <property type="entry name" value="Acyl_Trfase/lysoPLipase"/>
</dbReference>
<dbReference type="InterPro" id="IPR014043">
    <property type="entry name" value="Acyl_transferase_dom"/>
</dbReference>
<dbReference type="Proteomes" id="UP000036681">
    <property type="component" value="Unplaced"/>
</dbReference>
<keyword evidence="7" id="KW-1185">Reference proteome</keyword>
<keyword evidence="3" id="KW-0418">Kinase</keyword>
<dbReference type="PROSITE" id="PS51255">
    <property type="entry name" value="ADPK"/>
    <property type="match status" value="1"/>
</dbReference>
<protein>
    <submittedName>
        <fullName evidence="8">Malonyl-CoA:ACP transacylase (MAT) domain-containing protein</fullName>
    </submittedName>
</protein>
<dbReference type="InterPro" id="IPR007666">
    <property type="entry name" value="ADP_PFK/GK"/>
</dbReference>
<evidence type="ECO:0000256" key="5">
    <source>
        <dbReference type="ARBA" id="ARBA00023152"/>
    </source>
</evidence>
<sequence length="941" mass="106702">MASVRSAKLAVRGDCWSAAKMISWHTPYNRLLHLSLFFAVLPWLYSYFNEQHRIQSYSVEQALMISWDKIITQPTILFRRAVIGINCNVDLVVSGTGLLERMNATSHKRDDHQVLNNVDDLYEAFAYFFSRGAAAERHTSDEKTFQTLVQTAGESRQRPHYYIGGNAALMAEKIATAFPRTTAYLVGPIGPRSQALLHPSIVRTNSTLIVKDEVHVIMEYKQGEILGEYVAPASSRFITSHDQYSGSSVVIEMFFKAIAQFNPDIIILSGVHLLQNQNREMRMEKLRLIKRNLMQVNRNTPIHLELGSIGDADHVAEVLNRIVPHVDSLGLNEQELAFFSHVANGPYTDLYPIAPGAVHVHKVVEMLYWLLTTYGHDKSDPESKNYKYKLSRIHFHSLTFHLMVYRGTDWSNLAAALAAGAKVAGRQACQISGGDMNTDNLELRSSMSVLLDKEVEKSYNFEPQKPIASWMRKDVVFIFTPVLVCKFPTKTVGVDDAISATGLIYSQFYRFERSCYGSFNLSLERFNVAEIMQSSTLSLLWREDSRCRTHICLRINRTVVMRRLWYPAVIAQRGVRQRRSPAAKPVDWLQESATYVDAHTAVVDPFTSSPYPEKDVLEILKNADAKSLSEHRKRMIEKHKKRKLTQLNFDHIPIEEQIVVLFPGQGAQHVGMGSKSMDCPEASKLYDEASEILGYDLKKLCLEALRLVDARAKAMHECNQRISSGMLTVRVSAISRLDEAMADARNLAKEKGELALCEVSNYLFCGAKVVGASATCLQFLEDNQERYAFHVVKRLPVSGAFHTRLMDGAIEPMRKALKDSKVWVIVCMKYFNVVDVRGRAESSHQLKTRFSSGVTLMAPRVNVYSNYTGKVYDRKLAEIRNSIVKQIASPVKWEQILQLLYRKHQDYKFPTYMEVGPGRQLGAMLLQVSKKAYKHYENVAA</sequence>
<dbReference type="GO" id="GO:0043843">
    <property type="term" value="F:ADP-specific glucokinase activity"/>
    <property type="evidence" value="ECO:0007669"/>
    <property type="project" value="TreeGrafter"/>
</dbReference>
<dbReference type="Pfam" id="PF04587">
    <property type="entry name" value="ADP_PFK_GK"/>
    <property type="match status" value="1"/>
</dbReference>
<dbReference type="InterPro" id="IPR001227">
    <property type="entry name" value="Ac_transferase_dom_sf"/>
</dbReference>
<dbReference type="SMART" id="SM00827">
    <property type="entry name" value="PKS_AT"/>
    <property type="match status" value="1"/>
</dbReference>
<evidence type="ECO:0000259" key="6">
    <source>
        <dbReference type="SMART" id="SM00827"/>
    </source>
</evidence>
<dbReference type="SUPFAM" id="SSF53613">
    <property type="entry name" value="Ribokinase-like"/>
    <property type="match status" value="1"/>
</dbReference>
<dbReference type="GO" id="GO:0005783">
    <property type="term" value="C:endoplasmic reticulum"/>
    <property type="evidence" value="ECO:0007669"/>
    <property type="project" value="TreeGrafter"/>
</dbReference>
<keyword evidence="5" id="KW-0324">Glycolysis</keyword>
<evidence type="ECO:0000313" key="7">
    <source>
        <dbReference type="Proteomes" id="UP000036681"/>
    </source>
</evidence>
<reference evidence="8" key="1">
    <citation type="submission" date="2023-03" db="UniProtKB">
        <authorList>
            <consortium name="WormBaseParasite"/>
        </authorList>
    </citation>
    <scope>IDENTIFICATION</scope>
</reference>
<dbReference type="AlphaFoldDB" id="A0A9J2P4N1"/>